<dbReference type="Proteomes" id="UP000486602">
    <property type="component" value="Unassembled WGS sequence"/>
</dbReference>
<dbReference type="EC" id="2.7.13.3" evidence="3"/>
<reference evidence="15 16" key="1">
    <citation type="submission" date="2020-02" db="EMBL/GenBank/DDBJ databases">
        <title>Out from the shadows clarifying the taxonomy of the family Cryomorphaceae and related taxa by utilizing the GTDB taxonomic framework.</title>
        <authorList>
            <person name="Bowman J.P."/>
        </authorList>
    </citation>
    <scope>NUCLEOTIDE SEQUENCE [LARGE SCALE GENOMIC DNA]</scope>
    <source>
        <strain evidence="15 16">QSSC 1-22</strain>
    </source>
</reference>
<dbReference type="Gene3D" id="1.10.287.130">
    <property type="match status" value="1"/>
</dbReference>
<feature type="domain" description="Histidine kinase" evidence="14">
    <location>
        <begin position="298"/>
        <end position="517"/>
    </location>
</feature>
<name>A0A7K3WKC1_9FLAO</name>
<keyword evidence="8 15" id="KW-0418">Kinase</keyword>
<dbReference type="Gene3D" id="3.30.565.10">
    <property type="entry name" value="Histidine kinase-like ATPase, C-terminal domain"/>
    <property type="match status" value="1"/>
</dbReference>
<evidence type="ECO:0000256" key="13">
    <source>
        <dbReference type="SAM" id="Phobius"/>
    </source>
</evidence>
<dbReference type="PANTHER" id="PTHR43547:SF2">
    <property type="entry name" value="HYBRID SIGNAL TRANSDUCTION HISTIDINE KINASE C"/>
    <property type="match status" value="1"/>
</dbReference>
<evidence type="ECO:0000256" key="11">
    <source>
        <dbReference type="ARBA" id="ARBA00023136"/>
    </source>
</evidence>
<feature type="region of interest" description="Disordered" evidence="12">
    <location>
        <begin position="88"/>
        <end position="114"/>
    </location>
</feature>
<dbReference type="InterPro" id="IPR003661">
    <property type="entry name" value="HisK_dim/P_dom"/>
</dbReference>
<evidence type="ECO:0000256" key="10">
    <source>
        <dbReference type="ARBA" id="ARBA00023012"/>
    </source>
</evidence>
<keyword evidence="6" id="KW-0808">Transferase</keyword>
<keyword evidence="13" id="KW-1133">Transmembrane helix</keyword>
<dbReference type="InterPro" id="IPR036890">
    <property type="entry name" value="HATPase_C_sf"/>
</dbReference>
<evidence type="ECO:0000256" key="2">
    <source>
        <dbReference type="ARBA" id="ARBA00004236"/>
    </source>
</evidence>
<evidence type="ECO:0000256" key="5">
    <source>
        <dbReference type="ARBA" id="ARBA00022553"/>
    </source>
</evidence>
<evidence type="ECO:0000256" key="8">
    <source>
        <dbReference type="ARBA" id="ARBA00022777"/>
    </source>
</evidence>
<dbReference type="SUPFAM" id="SSF55874">
    <property type="entry name" value="ATPase domain of HSP90 chaperone/DNA topoisomerase II/histidine kinase"/>
    <property type="match status" value="1"/>
</dbReference>
<dbReference type="FunFam" id="3.30.565.10:FF:000023">
    <property type="entry name" value="PAS domain-containing sensor histidine kinase"/>
    <property type="match status" value="1"/>
</dbReference>
<dbReference type="GO" id="GO:0005886">
    <property type="term" value="C:plasma membrane"/>
    <property type="evidence" value="ECO:0007669"/>
    <property type="project" value="UniProtKB-SubCell"/>
</dbReference>
<protein>
    <recommendedName>
        <fullName evidence="3">histidine kinase</fullName>
        <ecNumber evidence="3">2.7.13.3</ecNumber>
    </recommendedName>
</protein>
<evidence type="ECO:0000256" key="1">
    <source>
        <dbReference type="ARBA" id="ARBA00000085"/>
    </source>
</evidence>
<evidence type="ECO:0000256" key="4">
    <source>
        <dbReference type="ARBA" id="ARBA00022475"/>
    </source>
</evidence>
<dbReference type="GO" id="GO:0005524">
    <property type="term" value="F:ATP binding"/>
    <property type="evidence" value="ECO:0007669"/>
    <property type="project" value="UniProtKB-KW"/>
</dbReference>
<evidence type="ECO:0000259" key="14">
    <source>
        <dbReference type="PROSITE" id="PS50109"/>
    </source>
</evidence>
<dbReference type="CDD" id="cd00082">
    <property type="entry name" value="HisKA"/>
    <property type="match status" value="1"/>
</dbReference>
<comment type="caution">
    <text evidence="15">The sequence shown here is derived from an EMBL/GenBank/DDBJ whole genome shotgun (WGS) entry which is preliminary data.</text>
</comment>
<organism evidence="15 16">
    <name type="scientific">Cryomorpha ignava</name>
    <dbReference type="NCBI Taxonomy" id="101383"/>
    <lineage>
        <taxon>Bacteria</taxon>
        <taxon>Pseudomonadati</taxon>
        <taxon>Bacteroidota</taxon>
        <taxon>Flavobacteriia</taxon>
        <taxon>Flavobacteriales</taxon>
        <taxon>Cryomorphaceae</taxon>
        <taxon>Cryomorpha</taxon>
    </lineage>
</organism>
<evidence type="ECO:0000313" key="15">
    <source>
        <dbReference type="EMBL" id="NEN22097.1"/>
    </source>
</evidence>
<dbReference type="InterPro" id="IPR004358">
    <property type="entry name" value="Sig_transdc_His_kin-like_C"/>
</dbReference>
<dbReference type="RefSeq" id="WP_163282812.1">
    <property type="nucleotide sequence ID" value="NZ_JAAGVY010000001.1"/>
</dbReference>
<keyword evidence="9" id="KW-0067">ATP-binding</keyword>
<keyword evidence="10" id="KW-0902">Two-component regulatory system</keyword>
<feature type="transmembrane region" description="Helical" evidence="13">
    <location>
        <begin position="257"/>
        <end position="279"/>
    </location>
</feature>
<dbReference type="GO" id="GO:0000155">
    <property type="term" value="F:phosphorelay sensor kinase activity"/>
    <property type="evidence" value="ECO:0007669"/>
    <property type="project" value="InterPro"/>
</dbReference>
<comment type="catalytic activity">
    <reaction evidence="1">
        <text>ATP + protein L-histidine = ADP + protein N-phospho-L-histidine.</text>
        <dbReference type="EC" id="2.7.13.3"/>
    </reaction>
</comment>
<evidence type="ECO:0000256" key="12">
    <source>
        <dbReference type="SAM" id="MobiDB-lite"/>
    </source>
</evidence>
<dbReference type="Pfam" id="PF00512">
    <property type="entry name" value="HisKA"/>
    <property type="match status" value="1"/>
</dbReference>
<dbReference type="InterPro" id="IPR005467">
    <property type="entry name" value="His_kinase_dom"/>
</dbReference>
<dbReference type="InterPro" id="IPR036097">
    <property type="entry name" value="HisK_dim/P_sf"/>
</dbReference>
<dbReference type="SUPFAM" id="SSF47384">
    <property type="entry name" value="Homodimeric domain of signal transducing histidine kinase"/>
    <property type="match status" value="1"/>
</dbReference>
<accession>A0A7K3WKC1</accession>
<dbReference type="Pfam" id="PF02518">
    <property type="entry name" value="HATPase_c"/>
    <property type="match status" value="1"/>
</dbReference>
<dbReference type="PROSITE" id="PS50109">
    <property type="entry name" value="HIS_KIN"/>
    <property type="match status" value="1"/>
</dbReference>
<gene>
    <name evidence="15" type="ORF">G3O08_01085</name>
</gene>
<dbReference type="SMART" id="SM00388">
    <property type="entry name" value="HisKA"/>
    <property type="match status" value="1"/>
</dbReference>
<dbReference type="PRINTS" id="PR00344">
    <property type="entry name" value="BCTRLSENSOR"/>
</dbReference>
<dbReference type="AlphaFoldDB" id="A0A7K3WKC1"/>
<dbReference type="SMART" id="SM00387">
    <property type="entry name" value="HATPase_c"/>
    <property type="match status" value="1"/>
</dbReference>
<evidence type="ECO:0000313" key="16">
    <source>
        <dbReference type="Proteomes" id="UP000486602"/>
    </source>
</evidence>
<keyword evidence="11 13" id="KW-0472">Membrane</keyword>
<keyword evidence="5" id="KW-0597">Phosphoprotein</keyword>
<dbReference type="PANTHER" id="PTHR43547">
    <property type="entry name" value="TWO-COMPONENT HISTIDINE KINASE"/>
    <property type="match status" value="1"/>
</dbReference>
<comment type="subcellular location">
    <subcellularLocation>
        <location evidence="2">Cell membrane</location>
    </subcellularLocation>
</comment>
<evidence type="ECO:0000256" key="3">
    <source>
        <dbReference type="ARBA" id="ARBA00012438"/>
    </source>
</evidence>
<evidence type="ECO:0000256" key="7">
    <source>
        <dbReference type="ARBA" id="ARBA00022741"/>
    </source>
</evidence>
<keyword evidence="4" id="KW-1003">Cell membrane</keyword>
<keyword evidence="13" id="KW-0812">Transmembrane</keyword>
<dbReference type="InterPro" id="IPR003594">
    <property type="entry name" value="HATPase_dom"/>
</dbReference>
<keyword evidence="16" id="KW-1185">Reference proteome</keyword>
<keyword evidence="7" id="KW-0547">Nucleotide-binding</keyword>
<sequence length="519" mass="58662">MKKSFITGLIFLITFSLVGLFAIQIFWIKNSVALRDAQFRRNVKVSLAELNRLLEYEEQLSRLQKHEFGRKIYFQYDSLRSVPALRNSQDDKNSISDDIYDSASSQQNADLSRTQKSVLDSQRIDNFFKEEQEAVEDALRKDNRLAPYEIKEIAQLILDLSSVEAGSDFLSAYGVNDIDSLLAFTLKEVGGITTDFEFGIFDVYNMPQLIPERSESHINKLLDEGYKARLLPADYITPTTYLHLWFPNQESYLLKTLWPLLLSSGLFMVTIVLAFGYTIRTILRQKKVSDIKNDFINNITHELKTPISTISLACEALADPTMSASPVKVSKFVKMIKDENKRLGVLVESVLRSAVLDRSEVEMSRDSINLHEIIEMAIQNIELQAKSRGGRIEKSLKADIADIVGDKIHLTNVVFNLLDNAVKYSGETPRIIVSTHNSDASIVIEVSDSGIGIKKEDQKRIFDKLFRVPTGNVHNIKGFGLGLSYVKAIVEKHHGTVTVQSEFGKGSTFTIQLPFNYEL</sequence>
<evidence type="ECO:0000256" key="9">
    <source>
        <dbReference type="ARBA" id="ARBA00022840"/>
    </source>
</evidence>
<evidence type="ECO:0000256" key="6">
    <source>
        <dbReference type="ARBA" id="ARBA00022679"/>
    </source>
</evidence>
<proteinExistence type="predicted"/>
<dbReference type="EMBL" id="JAAGVY010000001">
    <property type="protein sequence ID" value="NEN22097.1"/>
    <property type="molecule type" value="Genomic_DNA"/>
</dbReference>